<dbReference type="OrthoDB" id="6553087at2"/>
<dbReference type="AlphaFoldDB" id="A0A5J6ZE79"/>
<proteinExistence type="predicted"/>
<gene>
    <name evidence="1" type="ORF">FQV33_01910</name>
</gene>
<sequence length="296" mass="34842">MDESTRKVNEKIDSLVEYVKKLKETIESSKLFIHALIEKIREQGRLRIINKLNHNPKHPEYESSFPDLNVKIPKEENFKIQYPIDLDETFNVEVKERNLKDNQSFKEKINQSIKKSDVNYFKNAQNTPIVFDQFPSFPQPETKISYKDMYEKLEVPENLNKYFMIDFHSAVFIIDGHLISARTKEDMLQGFKKLITNDIEQKFISQYANPALLKQAYLKLIAEHPELNNSRIVRAKNFYEITHLEDGTIRIIATNMSEFYSIDANDVTHHHSYGVKTQVIFSYTKAPIIEHSYFIN</sequence>
<reference evidence="1 2" key="1">
    <citation type="submission" date="2019-07" db="EMBL/GenBank/DDBJ databases">
        <title>Buchnera limit thermal tolerance of host aphids.</title>
        <authorList>
            <person name="Zhang B."/>
            <person name="Moran N."/>
        </authorList>
    </citation>
    <scope>NUCLEOTIDE SEQUENCE [LARGE SCALE GENOMIC DNA]</scope>
    <source>
        <strain evidence="1 2">Afa-UT1</strain>
    </source>
</reference>
<organism evidence="1 2">
    <name type="scientific">Buchnera aphidicola</name>
    <name type="common">Aphis fabae</name>
    <dbReference type="NCBI Taxonomy" id="571430"/>
    <lineage>
        <taxon>Bacteria</taxon>
        <taxon>Pseudomonadati</taxon>
        <taxon>Pseudomonadota</taxon>
        <taxon>Gammaproteobacteria</taxon>
        <taxon>Enterobacterales</taxon>
        <taxon>Erwiniaceae</taxon>
        <taxon>Buchnera</taxon>
    </lineage>
</organism>
<evidence type="ECO:0000313" key="2">
    <source>
        <dbReference type="Proteomes" id="UP000325981"/>
    </source>
</evidence>
<protein>
    <submittedName>
        <fullName evidence="1">Uncharacterized protein</fullName>
    </submittedName>
</protein>
<accession>A0A5J6ZE79</accession>
<dbReference type="RefSeq" id="WP_158348097.1">
    <property type="nucleotide sequence ID" value="NZ_CP042427.1"/>
</dbReference>
<dbReference type="Proteomes" id="UP000325981">
    <property type="component" value="Chromosome"/>
</dbReference>
<name>A0A5J6ZE79_9GAMM</name>
<dbReference type="EMBL" id="CP042427">
    <property type="protein sequence ID" value="QFQ32729.1"/>
    <property type="molecule type" value="Genomic_DNA"/>
</dbReference>
<evidence type="ECO:0000313" key="1">
    <source>
        <dbReference type="EMBL" id="QFQ32729.1"/>
    </source>
</evidence>